<feature type="domain" description="Multidrug resistance protein MdtA-like C-terminal permuted SH3" evidence="4">
    <location>
        <begin position="295"/>
        <end position="355"/>
    </location>
</feature>
<dbReference type="InterPro" id="IPR006143">
    <property type="entry name" value="RND_pump_MFP"/>
</dbReference>
<feature type="coiled-coil region" evidence="2">
    <location>
        <begin position="115"/>
        <end position="142"/>
    </location>
</feature>
<dbReference type="Pfam" id="PF25973">
    <property type="entry name" value="BSH_CzcB"/>
    <property type="match status" value="1"/>
</dbReference>
<accession>A0A1W1XNI3</accession>
<dbReference type="Gene3D" id="2.40.30.170">
    <property type="match status" value="1"/>
</dbReference>
<dbReference type="AlphaFoldDB" id="A0A1W1XNI3"/>
<dbReference type="Gene3D" id="1.10.287.470">
    <property type="entry name" value="Helix hairpin bin"/>
    <property type="match status" value="1"/>
</dbReference>
<name>A0A1W1XNI3_9NEIS</name>
<sequence length="370" mass="38970">MSLPAHRALQYTFLALTLTAALSGCGNKPAPTATASAPAAAELAREDVVTIKRSDLNHSIPLTGSLQALRQTTLTAQVEGVVGSVAVRPGAAVAAGQELAMFDTRDLEKQLLVSKAQLEKSREMLDLNRKQAERNANLLKQNFISRNAFDATNSQVQTSVADVNVSEAQLALAKQALAKTRVTAPFAGTISERLVEPGQHVGLNSKLFTVVDLSELEWVAAVPSSQIGEVHVGQTATLKVDGFSGEFSGQVSRINPAVDAVNKTVEVYIRIINDQGSLRAGLFGQGRLAIDTRKDALVAPAAAVREENGQRFVLQVDKGTLVRRNVVLGAADAASNTVEIQSGLEAGAVVLVSGVRLTAGMPVKLQASQP</sequence>
<dbReference type="Pfam" id="PF25967">
    <property type="entry name" value="RND-MFP_C"/>
    <property type="match status" value="1"/>
</dbReference>
<evidence type="ECO:0000313" key="6">
    <source>
        <dbReference type="EMBL" id="SMC25523.1"/>
    </source>
</evidence>
<gene>
    <name evidence="6" type="ORF">SAMN02745857_02201</name>
</gene>
<dbReference type="PANTHER" id="PTHR30469">
    <property type="entry name" value="MULTIDRUG RESISTANCE PROTEIN MDTA"/>
    <property type="match status" value="1"/>
</dbReference>
<dbReference type="PROSITE" id="PS51257">
    <property type="entry name" value="PROKAR_LIPOPROTEIN"/>
    <property type="match status" value="1"/>
</dbReference>
<dbReference type="Pfam" id="PF25954">
    <property type="entry name" value="Beta-barrel_RND_2"/>
    <property type="match status" value="1"/>
</dbReference>
<dbReference type="GO" id="GO:1990281">
    <property type="term" value="C:efflux pump complex"/>
    <property type="evidence" value="ECO:0007669"/>
    <property type="project" value="TreeGrafter"/>
</dbReference>
<feature type="domain" description="CusB-like beta-barrel" evidence="3">
    <location>
        <begin position="219"/>
        <end position="289"/>
    </location>
</feature>
<dbReference type="STRING" id="1121001.SAMN02745857_02201"/>
<dbReference type="OrthoDB" id="5502471at2"/>
<dbReference type="SUPFAM" id="SSF111369">
    <property type="entry name" value="HlyD-like secretion proteins"/>
    <property type="match status" value="1"/>
</dbReference>
<comment type="similarity">
    <text evidence="1">Belongs to the membrane fusion protein (MFP) (TC 8.A.1) family.</text>
</comment>
<dbReference type="Gene3D" id="2.40.50.100">
    <property type="match status" value="1"/>
</dbReference>
<organism evidence="6 7">
    <name type="scientific">Andreprevotia lacus DSM 23236</name>
    <dbReference type="NCBI Taxonomy" id="1121001"/>
    <lineage>
        <taxon>Bacteria</taxon>
        <taxon>Pseudomonadati</taxon>
        <taxon>Pseudomonadota</taxon>
        <taxon>Betaproteobacteria</taxon>
        <taxon>Neisseriales</taxon>
        <taxon>Chitinibacteraceae</taxon>
        <taxon>Andreprevotia</taxon>
    </lineage>
</organism>
<dbReference type="FunFam" id="2.40.30.170:FF:000010">
    <property type="entry name" value="Efflux RND transporter periplasmic adaptor subunit"/>
    <property type="match status" value="1"/>
</dbReference>
<dbReference type="InterPro" id="IPR058627">
    <property type="entry name" value="MdtA-like_C"/>
</dbReference>
<keyword evidence="7" id="KW-1185">Reference proteome</keyword>
<evidence type="ECO:0000256" key="2">
    <source>
        <dbReference type="SAM" id="Coils"/>
    </source>
</evidence>
<dbReference type="PANTHER" id="PTHR30469:SF15">
    <property type="entry name" value="HLYD FAMILY OF SECRETION PROTEINS"/>
    <property type="match status" value="1"/>
</dbReference>
<evidence type="ECO:0000256" key="1">
    <source>
        <dbReference type="ARBA" id="ARBA00009477"/>
    </source>
</evidence>
<dbReference type="InterPro" id="IPR058647">
    <property type="entry name" value="BSH_CzcB-like"/>
</dbReference>
<evidence type="ECO:0000259" key="4">
    <source>
        <dbReference type="Pfam" id="PF25967"/>
    </source>
</evidence>
<dbReference type="InterPro" id="IPR058792">
    <property type="entry name" value="Beta-barrel_RND_2"/>
</dbReference>
<proteinExistence type="inferred from homology"/>
<dbReference type="GO" id="GO:0015562">
    <property type="term" value="F:efflux transmembrane transporter activity"/>
    <property type="evidence" value="ECO:0007669"/>
    <property type="project" value="TreeGrafter"/>
</dbReference>
<reference evidence="6 7" key="1">
    <citation type="submission" date="2017-04" db="EMBL/GenBank/DDBJ databases">
        <authorList>
            <person name="Afonso C.L."/>
            <person name="Miller P.J."/>
            <person name="Scott M.A."/>
            <person name="Spackman E."/>
            <person name="Goraichik I."/>
            <person name="Dimitrov K.M."/>
            <person name="Suarez D.L."/>
            <person name="Swayne D.E."/>
        </authorList>
    </citation>
    <scope>NUCLEOTIDE SEQUENCE [LARGE SCALE GENOMIC DNA]</scope>
    <source>
        <strain evidence="6 7">DSM 23236</strain>
    </source>
</reference>
<evidence type="ECO:0000259" key="3">
    <source>
        <dbReference type="Pfam" id="PF25954"/>
    </source>
</evidence>
<dbReference type="NCBIfam" id="TIGR01730">
    <property type="entry name" value="RND_mfp"/>
    <property type="match status" value="1"/>
</dbReference>
<keyword evidence="2" id="KW-0175">Coiled coil</keyword>
<evidence type="ECO:0000259" key="5">
    <source>
        <dbReference type="Pfam" id="PF25973"/>
    </source>
</evidence>
<evidence type="ECO:0000313" key="7">
    <source>
        <dbReference type="Proteomes" id="UP000192761"/>
    </source>
</evidence>
<feature type="domain" description="CzcB-like barrel-sandwich hybrid" evidence="5">
    <location>
        <begin position="72"/>
        <end position="212"/>
    </location>
</feature>
<dbReference type="Proteomes" id="UP000192761">
    <property type="component" value="Unassembled WGS sequence"/>
</dbReference>
<protein>
    <submittedName>
        <fullName evidence="6">RND family efflux transporter, MFP subunit</fullName>
    </submittedName>
</protein>
<dbReference type="Gene3D" id="2.40.420.20">
    <property type="match status" value="1"/>
</dbReference>
<dbReference type="RefSeq" id="WP_084090848.1">
    <property type="nucleotide sequence ID" value="NZ_FWXD01000011.1"/>
</dbReference>
<dbReference type="EMBL" id="FWXD01000011">
    <property type="protein sequence ID" value="SMC25523.1"/>
    <property type="molecule type" value="Genomic_DNA"/>
</dbReference>